<keyword evidence="2" id="KW-1185">Reference proteome</keyword>
<reference evidence="1 2" key="1">
    <citation type="submission" date="2019-03" db="EMBL/GenBank/DDBJ databases">
        <title>Paraburkholderia sp. 4M-K11, isolated from subtropical forest soil.</title>
        <authorList>
            <person name="Gao Z.-H."/>
            <person name="Qiu L.-H."/>
        </authorList>
    </citation>
    <scope>NUCLEOTIDE SEQUENCE [LARGE SCALE GENOMIC DNA]</scope>
    <source>
        <strain evidence="1 2">4M-K11</strain>
    </source>
</reference>
<dbReference type="Proteomes" id="UP000295722">
    <property type="component" value="Unassembled WGS sequence"/>
</dbReference>
<dbReference type="OrthoDB" id="6592844at2"/>
<evidence type="ECO:0000313" key="1">
    <source>
        <dbReference type="EMBL" id="TDG23211.1"/>
    </source>
</evidence>
<dbReference type="Pfam" id="PF10076">
    <property type="entry name" value="Phage_Mu_Gp48"/>
    <property type="match status" value="1"/>
</dbReference>
<dbReference type="RefSeq" id="WP_133195582.1">
    <property type="nucleotide sequence ID" value="NZ_JBHUCW010000009.1"/>
</dbReference>
<sequence>MNDVLVLQAPDFLAALLACMPRGKIWPKDADAVQTQVLLGLATPFQQHNDRANYLLVDAFPATADELLPQWEATLGLPDPCAGESPTLQARRQQVVARLTNSGGQSAAYFIAYAQSLGFEVTITQFTPFRMGQQRMGCPLGTQDWAFAWRVDAPANTITYFSLGQSAVGEPLAVWGSDVLECELRRLIPANTVLTFAYGTPGALDSTFVLGESSLS</sequence>
<gene>
    <name evidence="1" type="ORF">EYW47_14860</name>
</gene>
<accession>A0A4R5MA38</accession>
<proteinExistence type="predicted"/>
<dbReference type="InterPro" id="IPR018755">
    <property type="entry name" value="Phage_Mu_Gp48"/>
</dbReference>
<evidence type="ECO:0000313" key="2">
    <source>
        <dbReference type="Proteomes" id="UP000295722"/>
    </source>
</evidence>
<name>A0A4R5MA38_9BURK</name>
<organism evidence="1 2">
    <name type="scientific">Paraburkholderia silviterrae</name>
    <dbReference type="NCBI Taxonomy" id="2528715"/>
    <lineage>
        <taxon>Bacteria</taxon>
        <taxon>Pseudomonadati</taxon>
        <taxon>Pseudomonadota</taxon>
        <taxon>Betaproteobacteria</taxon>
        <taxon>Burkholderiales</taxon>
        <taxon>Burkholderiaceae</taxon>
        <taxon>Paraburkholderia</taxon>
    </lineage>
</organism>
<dbReference type="EMBL" id="SMRP01000006">
    <property type="protein sequence ID" value="TDG23211.1"/>
    <property type="molecule type" value="Genomic_DNA"/>
</dbReference>
<dbReference type="AlphaFoldDB" id="A0A4R5MA38"/>
<protein>
    <submittedName>
        <fullName evidence="1">DUF2313 domain-containing protein</fullName>
    </submittedName>
</protein>
<comment type="caution">
    <text evidence="1">The sequence shown here is derived from an EMBL/GenBank/DDBJ whole genome shotgun (WGS) entry which is preliminary data.</text>
</comment>